<sequence length="786" mass="89866">MNDSLSSDNDCFSSDNDCLLRNDYSSSETETTSNDNSDLENDEDQFQTTCSSDSVKEFTEKEKLSVLILSYIAKHKLNGSDSVDLLDLLKLIVPDDNNLRSLTLTQINEALGNCITNVYDYCGKCFSIFPKDDNSYQCSTIDGEGQQCTGLRYRGNLRSQAKKQKNLYFVTVSMEQQLSKLLERDGIWTKIQQYKNLPSCSNIRDIVDGTEYKKFKQNGGFLTNEDHLTLLFNTDGIPLYKSSKINIWPVFLAINELPPEERFAQKNMILWGVWQGKGKPRFSTFFEVFTDDLINLKYEGFTILNKFHPKLMLSLGSTDLQGKAYLLSMSHHNGICGCITCEEEGFTTKQGKGHVRCYPFQDLPATLHTSESILENALSAVENNTRVKGFHDVTPLAKLPWFDLVLDIVPDYMHGVLLGVTKQLLNLWLSPSRYKKPWVIGNKAKAIDKRLKDMKPPDFIQRLPRELETSHAYFKASELQAWLLYYSVPCLIDILPQRYLEHFACLVEGVYILLGDNITPGSIDLARDLLSTFYKDHQLLYGDGNCSLNVHNVGAHLVTYVQSWGPLWAWSCFPFEDLNGALLERVHGTGNQCWQLMWMLYAQNSLRANCHLIPDHKIQLFVQKMLSGERRLRNVKTASNCQIAGALQKWRVKNDIYEQASTLLDLLCITRPDFQEAKRVIVNGHVIYSRMYEKMKKHCGYAVLIEHNGENFLAFVQYFLYESHSTTVFAVVKRIILDFANPFLVYEKPRHLLRITGEEDQHTVVPVDCVLEKVLYLSGNSNHVCV</sequence>
<dbReference type="Proteomes" id="UP001249851">
    <property type="component" value="Unassembled WGS sequence"/>
</dbReference>
<reference evidence="2" key="2">
    <citation type="journal article" date="2023" name="Science">
        <title>Genomic signatures of disease resistance in endangered staghorn corals.</title>
        <authorList>
            <person name="Vollmer S.V."/>
            <person name="Selwyn J.D."/>
            <person name="Despard B.A."/>
            <person name="Roesel C.L."/>
        </authorList>
    </citation>
    <scope>NUCLEOTIDE SEQUENCE</scope>
    <source>
        <strain evidence="2">K2</strain>
    </source>
</reference>
<feature type="compositionally biased region" description="Low complexity" evidence="1">
    <location>
        <begin position="1"/>
        <end position="36"/>
    </location>
</feature>
<keyword evidence="3" id="KW-1185">Reference proteome</keyword>
<evidence type="ECO:0000313" key="3">
    <source>
        <dbReference type="Proteomes" id="UP001249851"/>
    </source>
</evidence>
<feature type="region of interest" description="Disordered" evidence="1">
    <location>
        <begin position="1"/>
        <end position="46"/>
    </location>
</feature>
<dbReference type="EMBL" id="JARQWQ010000043">
    <property type="protein sequence ID" value="KAK2558809.1"/>
    <property type="molecule type" value="Genomic_DNA"/>
</dbReference>
<reference evidence="2" key="1">
    <citation type="journal article" date="2023" name="G3 (Bethesda)">
        <title>Whole genome assembly and annotation of the endangered Caribbean coral Acropora cervicornis.</title>
        <authorList>
            <person name="Selwyn J.D."/>
            <person name="Vollmer S.V."/>
        </authorList>
    </citation>
    <scope>NUCLEOTIDE SEQUENCE</scope>
    <source>
        <strain evidence="2">K2</strain>
    </source>
</reference>
<protein>
    <submittedName>
        <fullName evidence="2">Uncharacterized protein</fullName>
    </submittedName>
</protein>
<name>A0AAD9QCI2_ACRCE</name>
<dbReference type="PANTHER" id="PTHR46579:SF1">
    <property type="entry name" value="F5_8 TYPE C DOMAIN-CONTAINING PROTEIN"/>
    <property type="match status" value="1"/>
</dbReference>
<proteinExistence type="predicted"/>
<evidence type="ECO:0000313" key="2">
    <source>
        <dbReference type="EMBL" id="KAK2558809.1"/>
    </source>
</evidence>
<dbReference type="InterPro" id="IPR004242">
    <property type="entry name" value="Transposase_21"/>
</dbReference>
<comment type="caution">
    <text evidence="2">The sequence shown here is derived from an EMBL/GenBank/DDBJ whole genome shotgun (WGS) entry which is preliminary data.</text>
</comment>
<organism evidence="2 3">
    <name type="scientific">Acropora cervicornis</name>
    <name type="common">Staghorn coral</name>
    <dbReference type="NCBI Taxonomy" id="6130"/>
    <lineage>
        <taxon>Eukaryota</taxon>
        <taxon>Metazoa</taxon>
        <taxon>Cnidaria</taxon>
        <taxon>Anthozoa</taxon>
        <taxon>Hexacorallia</taxon>
        <taxon>Scleractinia</taxon>
        <taxon>Astrocoeniina</taxon>
        <taxon>Acroporidae</taxon>
        <taxon>Acropora</taxon>
    </lineage>
</organism>
<dbReference type="Pfam" id="PF02992">
    <property type="entry name" value="Transposase_21"/>
    <property type="match status" value="1"/>
</dbReference>
<dbReference type="PANTHER" id="PTHR46579">
    <property type="entry name" value="F5/8 TYPE C DOMAIN-CONTAINING PROTEIN-RELATED"/>
    <property type="match status" value="1"/>
</dbReference>
<dbReference type="AlphaFoldDB" id="A0AAD9QCI2"/>
<accession>A0AAD9QCI2</accession>
<gene>
    <name evidence="2" type="ORF">P5673_019024</name>
</gene>
<evidence type="ECO:0000256" key="1">
    <source>
        <dbReference type="SAM" id="MobiDB-lite"/>
    </source>
</evidence>